<dbReference type="SUPFAM" id="SSF48452">
    <property type="entry name" value="TPR-like"/>
    <property type="match status" value="1"/>
</dbReference>
<name>A0AAV3PRA9_LITER</name>
<keyword evidence="3" id="KW-1185">Reference proteome</keyword>
<dbReference type="AlphaFoldDB" id="A0AAV3PRA9"/>
<dbReference type="Pfam" id="PF25474">
    <property type="entry name" value="TPR_TmcB"/>
    <property type="match status" value="1"/>
</dbReference>
<gene>
    <name evidence="2" type="ORF">LIER_11990</name>
</gene>
<sequence>MLSRSNSSPLLRSLFINDPSHATPPTLHSCLHMDAIKKTSRTYSELNLKDLVGKPKTNLFTNESQNQLVFKKQENKKLPVLDLSISTTSLETEYSVFIDGGSGGGRLCGGGGGGGDRCDEYPDYEQHGFDQSTDQYYQELVKANPTNALVLGNYAKFLKEVKGDHEKAEEYLGRAILTNANDGQVFSMYGGLMWDVHKDTDRAKYYFNRAVEAAPDDCYVHASYARFLWDAEEEENDDEEEDYQQELFQGNLMNISVPSADFPIAPWDTTNSCFMT</sequence>
<organism evidence="2 3">
    <name type="scientific">Lithospermum erythrorhizon</name>
    <name type="common">Purple gromwell</name>
    <name type="synonym">Lithospermum officinale var. erythrorhizon</name>
    <dbReference type="NCBI Taxonomy" id="34254"/>
    <lineage>
        <taxon>Eukaryota</taxon>
        <taxon>Viridiplantae</taxon>
        <taxon>Streptophyta</taxon>
        <taxon>Embryophyta</taxon>
        <taxon>Tracheophyta</taxon>
        <taxon>Spermatophyta</taxon>
        <taxon>Magnoliopsida</taxon>
        <taxon>eudicotyledons</taxon>
        <taxon>Gunneridae</taxon>
        <taxon>Pentapetalae</taxon>
        <taxon>asterids</taxon>
        <taxon>lamiids</taxon>
        <taxon>Boraginales</taxon>
        <taxon>Boraginaceae</taxon>
        <taxon>Boraginoideae</taxon>
        <taxon>Lithospermeae</taxon>
        <taxon>Lithospermum</taxon>
    </lineage>
</organism>
<dbReference type="EMBL" id="BAABME010002265">
    <property type="protein sequence ID" value="GAA0153848.1"/>
    <property type="molecule type" value="Genomic_DNA"/>
</dbReference>
<evidence type="ECO:0000313" key="2">
    <source>
        <dbReference type="EMBL" id="GAA0153848.1"/>
    </source>
</evidence>
<protein>
    <recommendedName>
        <fullName evidence="1">TmcB/TmcC TPR repeats domain-containing protein</fullName>
    </recommendedName>
</protein>
<dbReference type="Gene3D" id="1.25.40.10">
    <property type="entry name" value="Tetratricopeptide repeat domain"/>
    <property type="match status" value="1"/>
</dbReference>
<dbReference type="InterPro" id="IPR011990">
    <property type="entry name" value="TPR-like_helical_dom_sf"/>
</dbReference>
<comment type="caution">
    <text evidence="2">The sequence shown here is derived from an EMBL/GenBank/DDBJ whole genome shotgun (WGS) entry which is preliminary data.</text>
</comment>
<feature type="domain" description="TmcB/TmcC TPR repeats" evidence="1">
    <location>
        <begin position="133"/>
        <end position="176"/>
    </location>
</feature>
<dbReference type="PANTHER" id="PTHR26312:SF168">
    <property type="entry name" value="OS06G0606700 PROTEIN"/>
    <property type="match status" value="1"/>
</dbReference>
<accession>A0AAV3PRA9</accession>
<proteinExistence type="predicted"/>
<dbReference type="InterPro" id="IPR057352">
    <property type="entry name" value="TPR_TmcB/C"/>
</dbReference>
<evidence type="ECO:0000313" key="3">
    <source>
        <dbReference type="Proteomes" id="UP001454036"/>
    </source>
</evidence>
<evidence type="ECO:0000259" key="1">
    <source>
        <dbReference type="Pfam" id="PF25474"/>
    </source>
</evidence>
<dbReference type="Proteomes" id="UP001454036">
    <property type="component" value="Unassembled WGS sequence"/>
</dbReference>
<reference evidence="2 3" key="1">
    <citation type="submission" date="2024-01" db="EMBL/GenBank/DDBJ databases">
        <title>The complete chloroplast genome sequence of Lithospermum erythrorhizon: insights into the phylogenetic relationship among Boraginaceae species and the maternal lineages of purple gromwells.</title>
        <authorList>
            <person name="Okada T."/>
            <person name="Watanabe K."/>
        </authorList>
    </citation>
    <scope>NUCLEOTIDE SEQUENCE [LARGE SCALE GENOMIC DNA]</scope>
</reference>
<dbReference type="PANTHER" id="PTHR26312">
    <property type="entry name" value="TETRATRICOPEPTIDE REPEAT PROTEIN 5"/>
    <property type="match status" value="1"/>
</dbReference>